<name>A0A939JAI3_9HYPH</name>
<accession>A0A939JAI3</accession>
<evidence type="ECO:0000313" key="1">
    <source>
        <dbReference type="EMBL" id="MBO0346974.1"/>
    </source>
</evidence>
<keyword evidence="2" id="KW-1185">Reference proteome</keyword>
<reference evidence="1" key="1">
    <citation type="submission" date="2021-03" db="EMBL/GenBank/DDBJ databases">
        <title>Roseibium sp. CAU 1637 isolated from Incheon.</title>
        <authorList>
            <person name="Kim W."/>
        </authorList>
    </citation>
    <scope>NUCLEOTIDE SEQUENCE</scope>
    <source>
        <strain evidence="1">CAU 1637</strain>
    </source>
</reference>
<dbReference type="AlphaFoldDB" id="A0A939JAI3"/>
<dbReference type="EMBL" id="JAFLNF010000008">
    <property type="protein sequence ID" value="MBO0346974.1"/>
    <property type="molecule type" value="Genomic_DNA"/>
</dbReference>
<dbReference type="Proteomes" id="UP000664779">
    <property type="component" value="Unassembled WGS sequence"/>
</dbReference>
<dbReference type="Gene3D" id="3.40.630.40">
    <property type="entry name" value="Zn-dependent exopeptidases"/>
    <property type="match status" value="1"/>
</dbReference>
<protein>
    <submittedName>
        <fullName evidence="1">N-formylglutamate amidohydrolase</fullName>
    </submittedName>
</protein>
<comment type="caution">
    <text evidence="1">The sequence shown here is derived from an EMBL/GenBank/DDBJ whole genome shotgun (WGS) entry which is preliminary data.</text>
</comment>
<proteinExistence type="predicted"/>
<dbReference type="SUPFAM" id="SSF53187">
    <property type="entry name" value="Zn-dependent exopeptidases"/>
    <property type="match status" value="1"/>
</dbReference>
<dbReference type="InterPro" id="IPR007709">
    <property type="entry name" value="N-FG_amidohydro"/>
</dbReference>
<organism evidence="1 2">
    <name type="scientific">Roseibium limicola</name>
    <dbReference type="NCBI Taxonomy" id="2816037"/>
    <lineage>
        <taxon>Bacteria</taxon>
        <taxon>Pseudomonadati</taxon>
        <taxon>Pseudomonadota</taxon>
        <taxon>Alphaproteobacteria</taxon>
        <taxon>Hyphomicrobiales</taxon>
        <taxon>Stappiaceae</taxon>
        <taxon>Roseibium</taxon>
    </lineage>
</organism>
<evidence type="ECO:0000313" key="2">
    <source>
        <dbReference type="Proteomes" id="UP000664779"/>
    </source>
</evidence>
<gene>
    <name evidence="1" type="ORF">J0X15_17240</name>
</gene>
<dbReference type="Pfam" id="PF05013">
    <property type="entry name" value="FGase"/>
    <property type="match status" value="1"/>
</dbReference>
<sequence length="313" mass="35460">MDRKGRNLVNDSETPASWAPNADFNGYPPFEILSPADQRLPFVFNSPHSGCQYPQSFVAASRLDEQMIRRSEDAFVDQLFTHVVPLGAPLLRAHFPRAYLDVNREPYELDPKMFHERLPSYANARSIRVAGGLGTIARIVSDNHEIYRHRLPLAEAMWRIEEIYKPYHVTLRRLLAQTHVAFGHAILIDCHSMPSVIRNVPSDMRPDFILGDRYGTSCATELVDYAAALLQSLGYRVSRNAPYAGGFITEHYGRPSKNLHALQIEINRGLYMDEATHQPNRHFVQLKTDLAQFAKELTAMPDAAFTEEAQAAE</sequence>